<evidence type="ECO:0000313" key="1">
    <source>
        <dbReference type="EMBL" id="TKW39207.1"/>
    </source>
</evidence>
<reference evidence="1" key="1">
    <citation type="submission" date="2019-03" db="EMBL/GenBank/DDBJ databases">
        <title>WGS assembly of Setaria viridis.</title>
        <authorList>
            <person name="Huang P."/>
            <person name="Jenkins J."/>
            <person name="Grimwood J."/>
            <person name="Barry K."/>
            <person name="Healey A."/>
            <person name="Mamidi S."/>
            <person name="Sreedasyam A."/>
            <person name="Shu S."/>
            <person name="Feldman M."/>
            <person name="Wu J."/>
            <person name="Yu Y."/>
            <person name="Chen C."/>
            <person name="Johnson J."/>
            <person name="Rokhsar D."/>
            <person name="Baxter I."/>
            <person name="Schmutz J."/>
            <person name="Brutnell T."/>
            <person name="Kellogg E."/>
        </authorList>
    </citation>
    <scope>NUCLEOTIDE SEQUENCE [LARGE SCALE GENOMIC DNA]</scope>
</reference>
<name>A0A4U6WLF7_SETVI</name>
<protein>
    <submittedName>
        <fullName evidence="1">Uncharacterized protein</fullName>
    </submittedName>
</protein>
<dbReference type="AlphaFoldDB" id="A0A4U6WLF7"/>
<proteinExistence type="predicted"/>
<dbReference type="OMA" id="MACEIID"/>
<accession>A0A4U6WLF7</accession>
<evidence type="ECO:0000313" key="2">
    <source>
        <dbReference type="Proteomes" id="UP000298652"/>
    </source>
</evidence>
<sequence>MEAPKALAESRGAVPAGAEPVIWSSWIARAADGTWVATPEYAGDCSDGDEQEQPACAAAGAVPVGDHLGNVAHKMRLVRWDVARTIIDFKFDVMELILDYFNTSLDPHRQMEKLLGMLHGEDERSHEMLKLWFAGLLALSPSLATTTPMRMRRTTAARRFCRLPPTMLGDDEEDVGGGDEPLHFVKKALSAYIDVEHDDVDDEIHTDFRADFMSATGFVNRLWDLRRVIEVFLDGELDRETCRATMAKRLGDLEEVLNARTRAVSMGRIKIVQ</sequence>
<dbReference type="Proteomes" id="UP000298652">
    <property type="component" value="Chromosome 1"/>
</dbReference>
<organism evidence="1 2">
    <name type="scientific">Setaria viridis</name>
    <name type="common">Green bristlegrass</name>
    <name type="synonym">Setaria italica subsp. viridis</name>
    <dbReference type="NCBI Taxonomy" id="4556"/>
    <lineage>
        <taxon>Eukaryota</taxon>
        <taxon>Viridiplantae</taxon>
        <taxon>Streptophyta</taxon>
        <taxon>Embryophyta</taxon>
        <taxon>Tracheophyta</taxon>
        <taxon>Spermatophyta</taxon>
        <taxon>Magnoliopsida</taxon>
        <taxon>Liliopsida</taxon>
        <taxon>Poales</taxon>
        <taxon>Poaceae</taxon>
        <taxon>PACMAD clade</taxon>
        <taxon>Panicoideae</taxon>
        <taxon>Panicodae</taxon>
        <taxon>Paniceae</taxon>
        <taxon>Cenchrinae</taxon>
        <taxon>Setaria</taxon>
    </lineage>
</organism>
<gene>
    <name evidence="1" type="ORF">SEVIR_1G163200v2</name>
</gene>
<keyword evidence="2" id="KW-1185">Reference proteome</keyword>
<dbReference type="Gramene" id="TKW39207">
    <property type="protein sequence ID" value="TKW39207"/>
    <property type="gene ID" value="SEVIR_1G163200v2"/>
</dbReference>
<dbReference type="EMBL" id="CM016552">
    <property type="protein sequence ID" value="TKW39207.1"/>
    <property type="molecule type" value="Genomic_DNA"/>
</dbReference>